<organism evidence="9 10">
    <name type="scientific">Metabacillus halosaccharovorans</name>
    <dbReference type="NCBI Taxonomy" id="930124"/>
    <lineage>
        <taxon>Bacteria</taxon>
        <taxon>Bacillati</taxon>
        <taxon>Bacillota</taxon>
        <taxon>Bacilli</taxon>
        <taxon>Bacillales</taxon>
        <taxon>Bacillaceae</taxon>
        <taxon>Metabacillus</taxon>
    </lineage>
</organism>
<evidence type="ECO:0000256" key="2">
    <source>
        <dbReference type="ARBA" id="ARBA00010990"/>
    </source>
</evidence>
<dbReference type="InterPro" id="IPR050559">
    <property type="entry name" value="P-Pant_transferase_sf"/>
</dbReference>
<reference evidence="9 10" key="1">
    <citation type="submission" date="2022-10" db="EMBL/GenBank/DDBJ databases">
        <title>Draft genome assembly of moderately radiation resistant bacterium Metabacillus halosaccharovorans.</title>
        <authorList>
            <person name="Pal S."/>
            <person name="Gopinathan A."/>
        </authorList>
    </citation>
    <scope>NUCLEOTIDE SEQUENCE [LARGE SCALE GENOMIC DNA]</scope>
    <source>
        <strain evidence="9 10">VITHBRA001</strain>
    </source>
</reference>
<dbReference type="InterPro" id="IPR004568">
    <property type="entry name" value="Ppantetheine-prot_Trfase_dom"/>
</dbReference>
<comment type="caution">
    <text evidence="9">The sequence shown here is derived from an EMBL/GenBank/DDBJ whole genome shotgun (WGS) entry which is preliminary data.</text>
</comment>
<evidence type="ECO:0000256" key="3">
    <source>
        <dbReference type="ARBA" id="ARBA00022679"/>
    </source>
</evidence>
<evidence type="ECO:0000313" key="9">
    <source>
        <dbReference type="EMBL" id="MCV9888139.1"/>
    </source>
</evidence>
<dbReference type="Gene3D" id="3.90.470.20">
    <property type="entry name" value="4'-phosphopantetheinyl transferase domain"/>
    <property type="match status" value="2"/>
</dbReference>
<dbReference type="GO" id="GO:0016740">
    <property type="term" value="F:transferase activity"/>
    <property type="evidence" value="ECO:0007669"/>
    <property type="project" value="UniProtKB-KW"/>
</dbReference>
<comment type="similarity">
    <text evidence="2">Belongs to the P-Pant transferase superfamily. Gsp/Sfp/HetI/AcpT family.</text>
</comment>
<sequence length="231" mass="26770">MEIVAVRIEDVDQCLCNRLSTYLSPARRKMLRHFKFPEDQWRSLFSELLVRTYVIEKWGLSNDTITFVKNKFGKPAIAGFPHIQFNLSHSGHWVVAVFDELPVGIDIEEIVPIDLAITDYCFSQLEKTQLDEQPEENTLPHFYKVWTLKESYIKAVGKGLSIPPQSFSIVFVDEKIRLQTSSDNENLCFHQYEIDDSYALSVCARTSVFPEQIYMKSSNDLAFRFQNIISN</sequence>
<dbReference type="NCBIfam" id="TIGR00556">
    <property type="entry name" value="pantethn_trn"/>
    <property type="match status" value="1"/>
</dbReference>
<keyword evidence="6" id="KW-0045">Antibiotic biosynthesis</keyword>
<keyword evidence="10" id="KW-1185">Reference proteome</keyword>
<feature type="domain" description="4'-phosphopantetheinyl transferase N-terminal" evidence="8">
    <location>
        <begin position="21"/>
        <end position="96"/>
    </location>
</feature>
<evidence type="ECO:0000313" key="10">
    <source>
        <dbReference type="Proteomes" id="UP001526147"/>
    </source>
</evidence>
<dbReference type="InterPro" id="IPR055066">
    <property type="entry name" value="AASDHPPT_N"/>
</dbReference>
<gene>
    <name evidence="9" type="ORF">OIH86_21055</name>
</gene>
<proteinExistence type="inferred from homology"/>
<evidence type="ECO:0000259" key="8">
    <source>
        <dbReference type="Pfam" id="PF22624"/>
    </source>
</evidence>
<evidence type="ECO:0000256" key="1">
    <source>
        <dbReference type="ARBA" id="ARBA00001946"/>
    </source>
</evidence>
<dbReference type="Pfam" id="PF01648">
    <property type="entry name" value="ACPS"/>
    <property type="match status" value="1"/>
</dbReference>
<keyword evidence="5" id="KW-0460">Magnesium</keyword>
<dbReference type="SUPFAM" id="SSF56214">
    <property type="entry name" value="4'-phosphopantetheinyl transferase"/>
    <property type="match status" value="2"/>
</dbReference>
<keyword evidence="3 9" id="KW-0808">Transferase</keyword>
<keyword evidence="4" id="KW-0479">Metal-binding</keyword>
<dbReference type="Pfam" id="PF22624">
    <property type="entry name" value="AASDHPPT_N"/>
    <property type="match status" value="1"/>
</dbReference>
<dbReference type="InterPro" id="IPR037143">
    <property type="entry name" value="4-PPantetheinyl_Trfase_dom_sf"/>
</dbReference>
<evidence type="ECO:0000256" key="6">
    <source>
        <dbReference type="ARBA" id="ARBA00023194"/>
    </source>
</evidence>
<accession>A0ABT3DM87</accession>
<dbReference type="Proteomes" id="UP001526147">
    <property type="component" value="Unassembled WGS sequence"/>
</dbReference>
<evidence type="ECO:0000259" key="7">
    <source>
        <dbReference type="Pfam" id="PF01648"/>
    </source>
</evidence>
<dbReference type="PANTHER" id="PTHR12215">
    <property type="entry name" value="PHOSPHOPANTETHEINE TRANSFERASE"/>
    <property type="match status" value="1"/>
</dbReference>
<evidence type="ECO:0000256" key="4">
    <source>
        <dbReference type="ARBA" id="ARBA00022723"/>
    </source>
</evidence>
<dbReference type="PANTHER" id="PTHR12215:SF10">
    <property type="entry name" value="L-AMINOADIPATE-SEMIALDEHYDE DEHYDROGENASE-PHOSPHOPANTETHEINYL TRANSFERASE"/>
    <property type="match status" value="1"/>
</dbReference>
<dbReference type="InterPro" id="IPR008278">
    <property type="entry name" value="4-PPantetheinyl_Trfase_dom"/>
</dbReference>
<dbReference type="RefSeq" id="WP_264144327.1">
    <property type="nucleotide sequence ID" value="NZ_JAOYEY010000049.1"/>
</dbReference>
<evidence type="ECO:0000256" key="5">
    <source>
        <dbReference type="ARBA" id="ARBA00022842"/>
    </source>
</evidence>
<dbReference type="EMBL" id="JAOYEY010000049">
    <property type="protein sequence ID" value="MCV9888139.1"/>
    <property type="molecule type" value="Genomic_DNA"/>
</dbReference>
<protein>
    <submittedName>
        <fullName evidence="9">4'-phosphopantetheinyl transferase superfamily protein</fullName>
    </submittedName>
</protein>
<comment type="cofactor">
    <cofactor evidence="1">
        <name>Mg(2+)</name>
        <dbReference type="ChEBI" id="CHEBI:18420"/>
    </cofactor>
</comment>
<feature type="domain" description="4'-phosphopantetheinyl transferase" evidence="7">
    <location>
        <begin position="102"/>
        <end position="203"/>
    </location>
</feature>
<name>A0ABT3DM87_9BACI</name>